<evidence type="ECO:0008006" key="3">
    <source>
        <dbReference type="Google" id="ProtNLM"/>
    </source>
</evidence>
<comment type="caution">
    <text evidence="1">The sequence shown here is derived from an EMBL/GenBank/DDBJ whole genome shotgun (WGS) entry which is preliminary data.</text>
</comment>
<keyword evidence="2" id="KW-1185">Reference proteome</keyword>
<dbReference type="PROSITE" id="PS51257">
    <property type="entry name" value="PROKAR_LIPOPROTEIN"/>
    <property type="match status" value="1"/>
</dbReference>
<evidence type="ECO:0000313" key="1">
    <source>
        <dbReference type="EMBL" id="MCJ0743688.1"/>
    </source>
</evidence>
<name>A0ABS9ZZF9_9SPHI</name>
<organism evidence="1 2">
    <name type="scientific">Pedobacter montanisoli</name>
    <dbReference type="NCBI Taxonomy" id="2923277"/>
    <lineage>
        <taxon>Bacteria</taxon>
        <taxon>Pseudomonadati</taxon>
        <taxon>Bacteroidota</taxon>
        <taxon>Sphingobacteriia</taxon>
        <taxon>Sphingobacteriales</taxon>
        <taxon>Sphingobacteriaceae</taxon>
        <taxon>Pedobacter</taxon>
    </lineage>
</organism>
<dbReference type="SUPFAM" id="SSF49265">
    <property type="entry name" value="Fibronectin type III"/>
    <property type="match status" value="2"/>
</dbReference>
<proteinExistence type="predicted"/>
<sequence length="316" mass="36295">MKLLNKSFYYFLLATSFIVSCKEFIERPLDNKQIRIIAPANHIETNSYQLTFWWETHPDAFQYRLQVVSPNFSEAAKFILDTVVRSDKFTYTLEPGSYQWRVRGENGSSATLYTTGNFIIHPSSLKEQVVQLIAPAQNQYTSNPLTQYEWLKLYGAKQYRLQIDDHNFSDEQNLVLNALTDNPTYMNTFVAEGTYQFRVRAENDTETSKWSAVRNLTYDATPPAKVVLTSPANKQTVSKPVTLIWNALSDAEKYEVYVYKSDSVTLYSSGYPQIANSNTLVFNQGNANETLVWRVRAIDKAGNKGEMSDFFTFTLR</sequence>
<accession>A0ABS9ZZF9</accession>
<protein>
    <recommendedName>
        <fullName evidence="3">Fibronectin type-III domain-containing protein</fullName>
    </recommendedName>
</protein>
<dbReference type="Gene3D" id="2.60.40.10">
    <property type="entry name" value="Immunoglobulins"/>
    <property type="match status" value="3"/>
</dbReference>
<dbReference type="RefSeq" id="WP_243362961.1">
    <property type="nucleotide sequence ID" value="NZ_JALGBH010000002.1"/>
</dbReference>
<dbReference type="EMBL" id="JALGBH010000002">
    <property type="protein sequence ID" value="MCJ0743688.1"/>
    <property type="molecule type" value="Genomic_DNA"/>
</dbReference>
<dbReference type="InterPro" id="IPR036116">
    <property type="entry name" value="FN3_sf"/>
</dbReference>
<evidence type="ECO:0000313" key="2">
    <source>
        <dbReference type="Proteomes" id="UP001165460"/>
    </source>
</evidence>
<dbReference type="InterPro" id="IPR013783">
    <property type="entry name" value="Ig-like_fold"/>
</dbReference>
<gene>
    <name evidence="1" type="ORF">MMF97_13280</name>
</gene>
<reference evidence="1" key="1">
    <citation type="submission" date="2022-03" db="EMBL/GenBank/DDBJ databases">
        <authorList>
            <person name="Woo C.Y."/>
        </authorList>
    </citation>
    <scope>NUCLEOTIDE SEQUENCE</scope>
    <source>
        <strain evidence="1">CYS-01</strain>
    </source>
</reference>
<dbReference type="Proteomes" id="UP001165460">
    <property type="component" value="Unassembled WGS sequence"/>
</dbReference>